<proteinExistence type="predicted"/>
<comment type="subcellular location">
    <subcellularLocation>
        <location evidence="1">Membrane</location>
        <topology evidence="1">Single-pass membrane protein</topology>
    </subcellularLocation>
</comment>
<evidence type="ECO:0000313" key="9">
    <source>
        <dbReference type="Proteomes" id="UP001519460"/>
    </source>
</evidence>
<keyword evidence="5" id="KW-0472">Membrane</keyword>
<dbReference type="PANTHER" id="PTHR12546:SF60">
    <property type="entry name" value="MISFIRE, ISOFORM F"/>
    <property type="match status" value="1"/>
</dbReference>
<dbReference type="SMART" id="SM00239">
    <property type="entry name" value="C2"/>
    <property type="match status" value="1"/>
</dbReference>
<evidence type="ECO:0000256" key="3">
    <source>
        <dbReference type="ARBA" id="ARBA00022737"/>
    </source>
</evidence>
<organism evidence="8 9">
    <name type="scientific">Batillaria attramentaria</name>
    <dbReference type="NCBI Taxonomy" id="370345"/>
    <lineage>
        <taxon>Eukaryota</taxon>
        <taxon>Metazoa</taxon>
        <taxon>Spiralia</taxon>
        <taxon>Lophotrochozoa</taxon>
        <taxon>Mollusca</taxon>
        <taxon>Gastropoda</taxon>
        <taxon>Caenogastropoda</taxon>
        <taxon>Sorbeoconcha</taxon>
        <taxon>Cerithioidea</taxon>
        <taxon>Batillariidae</taxon>
        <taxon>Batillaria</taxon>
    </lineage>
</organism>
<evidence type="ECO:0000259" key="7">
    <source>
        <dbReference type="PROSITE" id="PS50004"/>
    </source>
</evidence>
<feature type="non-terminal residue" evidence="8">
    <location>
        <position position="1"/>
    </location>
</feature>
<dbReference type="CDD" id="cd08373">
    <property type="entry name" value="C2A_Ferlin"/>
    <property type="match status" value="1"/>
</dbReference>
<accession>A0ABD0LS59</accession>
<dbReference type="InterPro" id="IPR037721">
    <property type="entry name" value="Ferlin"/>
</dbReference>
<dbReference type="PANTHER" id="PTHR12546">
    <property type="entry name" value="FER-1-LIKE"/>
    <property type="match status" value="1"/>
</dbReference>
<comment type="caution">
    <text evidence="8">The sequence shown here is derived from an EMBL/GenBank/DDBJ whole genome shotgun (WGS) entry which is preliminary data.</text>
</comment>
<dbReference type="CDD" id="cd04011">
    <property type="entry name" value="C2B_Ferlin"/>
    <property type="match status" value="1"/>
</dbReference>
<evidence type="ECO:0000256" key="6">
    <source>
        <dbReference type="SAM" id="MobiDB-lite"/>
    </source>
</evidence>
<keyword evidence="3" id="KW-0677">Repeat</keyword>
<feature type="region of interest" description="Disordered" evidence="6">
    <location>
        <begin position="119"/>
        <end position="170"/>
    </location>
</feature>
<dbReference type="AlphaFoldDB" id="A0ABD0LS59"/>
<gene>
    <name evidence="8" type="ORF">BaRGS_00006489</name>
</gene>
<evidence type="ECO:0000256" key="4">
    <source>
        <dbReference type="ARBA" id="ARBA00022989"/>
    </source>
</evidence>
<evidence type="ECO:0000256" key="2">
    <source>
        <dbReference type="ARBA" id="ARBA00022692"/>
    </source>
</evidence>
<evidence type="ECO:0000256" key="5">
    <source>
        <dbReference type="ARBA" id="ARBA00023136"/>
    </source>
</evidence>
<feature type="domain" description="C2" evidence="7">
    <location>
        <begin position="1"/>
        <end position="73"/>
    </location>
</feature>
<feature type="region of interest" description="Disordered" evidence="6">
    <location>
        <begin position="187"/>
        <end position="206"/>
    </location>
</feature>
<keyword evidence="9" id="KW-1185">Reference proteome</keyword>
<protein>
    <recommendedName>
        <fullName evidence="7">C2 domain-containing protein</fullName>
    </recommendedName>
</protein>
<dbReference type="InterPro" id="IPR000008">
    <property type="entry name" value="C2_dom"/>
</dbReference>
<dbReference type="InterPro" id="IPR035892">
    <property type="entry name" value="C2_domain_sf"/>
</dbReference>
<keyword evidence="2" id="KW-0812">Transmembrane</keyword>
<reference evidence="8 9" key="1">
    <citation type="journal article" date="2023" name="Sci. Data">
        <title>Genome assembly of the Korean intertidal mud-creeper Batillaria attramentaria.</title>
        <authorList>
            <person name="Patra A.K."/>
            <person name="Ho P.T."/>
            <person name="Jun S."/>
            <person name="Lee S.J."/>
            <person name="Kim Y."/>
            <person name="Won Y.J."/>
        </authorList>
    </citation>
    <scope>NUCLEOTIDE SEQUENCE [LARGE SCALE GENOMIC DNA]</scope>
    <source>
        <strain evidence="8">Wonlab-2016</strain>
    </source>
</reference>
<dbReference type="Pfam" id="PF00168">
    <property type="entry name" value="C2"/>
    <property type="match status" value="2"/>
</dbReference>
<name>A0ABD0LS59_9CAEN</name>
<evidence type="ECO:0000256" key="1">
    <source>
        <dbReference type="ARBA" id="ARBA00004167"/>
    </source>
</evidence>
<dbReference type="InterPro" id="IPR037720">
    <property type="entry name" value="C2B_Ferlin"/>
</dbReference>
<sequence length="399" mass="44079">VSHYTKIVENAEESAFFDETFEWPVARPVEAEEIIDIQIYNYNKYLSNKLVGTFRMILQQLIEVGNLKISDSLLDANNVVMQTKVTFELTYNAPDGSVGSWQTGGFEKLASDEYRRPLTEEERNQLNLEHSTPEPDTDGSIVSSPSRSLKGSTLSLASKTSSKSSKSPKHVSKFSSVVKMAILTKKQRPSAVSAGSAGDEDDDNRTLCGENDFDSAESNDLDARAAEVASMLAATAQQTLEEDNVSDHTAITITPGKKSRPVTSGEDIMMKAQDFQVCVTIIEARQLAGLNMDPVVCVQVGDQKKYTSVKESTNCPYYSEYFVFDFHMPPVMLFDKIITLTVLHSRNILRSGNVVGSFKLDVATVYRSRVLNCLVEYTGCGGNANQRKRTIIVKKVANC</sequence>
<feature type="compositionally biased region" description="Low complexity" evidence="6">
    <location>
        <begin position="148"/>
        <end position="165"/>
    </location>
</feature>
<dbReference type="PROSITE" id="PS50004">
    <property type="entry name" value="C2"/>
    <property type="match status" value="2"/>
</dbReference>
<dbReference type="Gene3D" id="2.60.40.150">
    <property type="entry name" value="C2 domain"/>
    <property type="match status" value="2"/>
</dbReference>
<dbReference type="InterPro" id="IPR037726">
    <property type="entry name" value="C2A_Ferlin"/>
</dbReference>
<dbReference type="GO" id="GO:0016020">
    <property type="term" value="C:membrane"/>
    <property type="evidence" value="ECO:0007669"/>
    <property type="project" value="UniProtKB-SubCell"/>
</dbReference>
<keyword evidence="4" id="KW-1133">Transmembrane helix</keyword>
<feature type="domain" description="C2" evidence="7">
    <location>
        <begin position="254"/>
        <end position="375"/>
    </location>
</feature>
<evidence type="ECO:0000313" key="8">
    <source>
        <dbReference type="EMBL" id="KAK7502125.1"/>
    </source>
</evidence>
<dbReference type="Proteomes" id="UP001519460">
    <property type="component" value="Unassembled WGS sequence"/>
</dbReference>
<dbReference type="SUPFAM" id="SSF49562">
    <property type="entry name" value="C2 domain (Calcium/lipid-binding domain, CaLB)"/>
    <property type="match status" value="2"/>
</dbReference>
<dbReference type="EMBL" id="JACVVK020000027">
    <property type="protein sequence ID" value="KAK7502125.1"/>
    <property type="molecule type" value="Genomic_DNA"/>
</dbReference>